<sequence>PRRDATKQIILETLEGVQVWLAEFSAVTRALFLPTGLLDSLPLDEVPDDPPPGRIRSFFLNELGTIRWKFKDAAGTVINAVPSLIRELLDVENTVVPDRGAVLAGDGVAPAEDARFRQVTAPLGLDGWGLISQFTDAHPTGLRFFPVIPPLFIGDFFLGQNFIIYLGESSVPDDEIQYTRVQLPEGEVINDMQTFFTTFTGGNADVNMGLYDQVDPLSETEDPNDLVASTGAASMSGTGEYTDALSTPFAVPANGFYWVALVVNVAGGLKRIASTPVIPADVFPVRYEVGAGAAALPATAGGLTNPGGPVRFCAAKE</sequence>
<dbReference type="AlphaFoldDB" id="A0A0F9AV84"/>
<protein>
    <submittedName>
        <fullName evidence="1">Uncharacterized protein</fullName>
    </submittedName>
</protein>
<evidence type="ECO:0000313" key="1">
    <source>
        <dbReference type="EMBL" id="KKL13350.1"/>
    </source>
</evidence>
<reference evidence="1" key="1">
    <citation type="journal article" date="2015" name="Nature">
        <title>Complex archaea that bridge the gap between prokaryotes and eukaryotes.</title>
        <authorList>
            <person name="Spang A."/>
            <person name="Saw J.H."/>
            <person name="Jorgensen S.L."/>
            <person name="Zaremba-Niedzwiedzka K."/>
            <person name="Martijn J."/>
            <person name="Lind A.E."/>
            <person name="van Eijk R."/>
            <person name="Schleper C."/>
            <person name="Guy L."/>
            <person name="Ettema T.J."/>
        </authorList>
    </citation>
    <scope>NUCLEOTIDE SEQUENCE</scope>
</reference>
<comment type="caution">
    <text evidence="1">The sequence shown here is derived from an EMBL/GenBank/DDBJ whole genome shotgun (WGS) entry which is preliminary data.</text>
</comment>
<accession>A0A0F9AV84</accession>
<organism evidence="1">
    <name type="scientific">marine sediment metagenome</name>
    <dbReference type="NCBI Taxonomy" id="412755"/>
    <lineage>
        <taxon>unclassified sequences</taxon>
        <taxon>metagenomes</taxon>
        <taxon>ecological metagenomes</taxon>
    </lineage>
</organism>
<feature type="non-terminal residue" evidence="1">
    <location>
        <position position="1"/>
    </location>
</feature>
<name>A0A0F9AV84_9ZZZZ</name>
<dbReference type="EMBL" id="LAZR01040891">
    <property type="protein sequence ID" value="KKL13350.1"/>
    <property type="molecule type" value="Genomic_DNA"/>
</dbReference>
<gene>
    <name evidence="1" type="ORF">LCGC14_2526650</name>
</gene>
<proteinExistence type="predicted"/>